<evidence type="ECO:0000313" key="1">
    <source>
        <dbReference type="EMBL" id="DAF46009.1"/>
    </source>
</evidence>
<dbReference type="EMBL" id="BK032529">
    <property type="protein sequence ID" value="DAF46009.1"/>
    <property type="molecule type" value="Genomic_DNA"/>
</dbReference>
<protein>
    <submittedName>
        <fullName evidence="1">Uncharacterized protein</fullName>
    </submittedName>
</protein>
<organism evidence="1">
    <name type="scientific">Myoviridae sp. cthAo37</name>
    <dbReference type="NCBI Taxonomy" id="2827701"/>
    <lineage>
        <taxon>Viruses</taxon>
        <taxon>Duplodnaviria</taxon>
        <taxon>Heunggongvirae</taxon>
        <taxon>Uroviricota</taxon>
        <taxon>Caudoviricetes</taxon>
    </lineage>
</organism>
<accession>A0A8S5S4Z3</accession>
<reference evidence="1" key="1">
    <citation type="journal article" date="2021" name="Proc. Natl. Acad. Sci. U.S.A.">
        <title>A Catalog of Tens of Thousands of Viruses from Human Metagenomes Reveals Hidden Associations with Chronic Diseases.</title>
        <authorList>
            <person name="Tisza M.J."/>
            <person name="Buck C.B."/>
        </authorList>
    </citation>
    <scope>NUCLEOTIDE SEQUENCE</scope>
    <source>
        <strain evidence="1">CthAo37</strain>
    </source>
</reference>
<sequence length="127" mass="14242">MYKRYNPNPIAARVGDCTVRALCKALDQDWDKTYLQLCVQGLLMADMPSANAVWGAYLHEKGFRRGIVSEACPICYNVASFAAEHPQGVYVLALGSHVVTVVDGDYFDTWDSGQEIPLYFWERSDEA</sequence>
<proteinExistence type="predicted"/>
<name>A0A8S5S4Z3_9CAUD</name>